<keyword evidence="3" id="KW-1185">Reference proteome</keyword>
<evidence type="ECO:0000256" key="1">
    <source>
        <dbReference type="SAM" id="MobiDB-lite"/>
    </source>
</evidence>
<dbReference type="Proteomes" id="UP000239425">
    <property type="component" value="Unassembled WGS sequence"/>
</dbReference>
<proteinExistence type="predicted"/>
<evidence type="ECO:0000313" key="2">
    <source>
        <dbReference type="EMBL" id="PPE06895.1"/>
    </source>
</evidence>
<dbReference type="RefSeq" id="WP_104206295.1">
    <property type="nucleotide sequence ID" value="NZ_PHHC01000014.1"/>
</dbReference>
<protein>
    <submittedName>
        <fullName evidence="2">Uncharacterized protein</fullName>
    </submittedName>
</protein>
<dbReference type="EMBL" id="PHHC01000014">
    <property type="protein sequence ID" value="PPE06895.1"/>
    <property type="molecule type" value="Genomic_DNA"/>
</dbReference>
<accession>A0A2S5RIA5</accession>
<feature type="compositionally biased region" description="Basic and acidic residues" evidence="1">
    <location>
        <begin position="1"/>
        <end position="16"/>
    </location>
</feature>
<sequence>MKDLANHKQSIDKQETNKTSNKIQHGLRSLLNTVAVLVARNFSIQNTLKAQNVQYGFINPFNTPLLDM</sequence>
<feature type="region of interest" description="Disordered" evidence="1">
    <location>
        <begin position="1"/>
        <end position="22"/>
    </location>
</feature>
<reference evidence="2 3" key="1">
    <citation type="submission" date="2017-11" db="EMBL/GenBank/DDBJ databases">
        <title>Comparative genomic analysis of Holospora spp., intranuclear symbionts of paramecia.</title>
        <authorList>
            <person name="Garushyants S.K."/>
            <person name="Beliavskaya A."/>
            <person name="Malko D.B."/>
            <person name="Logacheva M.D."/>
            <person name="Rautian M.S."/>
            <person name="Gelfand M.S."/>
        </authorList>
    </citation>
    <scope>NUCLEOTIDE SEQUENCE [LARGE SCALE GENOMIC DNA]</scope>
    <source>
        <strain evidence="3">02AZ16</strain>
    </source>
</reference>
<organism evidence="2 3">
    <name type="scientific">Holospora curviuscula</name>
    <dbReference type="NCBI Taxonomy" id="1082868"/>
    <lineage>
        <taxon>Bacteria</taxon>
        <taxon>Pseudomonadati</taxon>
        <taxon>Pseudomonadota</taxon>
        <taxon>Alphaproteobacteria</taxon>
        <taxon>Holosporales</taxon>
        <taxon>Holosporaceae</taxon>
        <taxon>Holospora</taxon>
    </lineage>
</organism>
<name>A0A2S5RIA5_9PROT</name>
<gene>
    <name evidence="2" type="ORF">HCUR_00109</name>
</gene>
<comment type="caution">
    <text evidence="2">The sequence shown here is derived from an EMBL/GenBank/DDBJ whole genome shotgun (WGS) entry which is preliminary data.</text>
</comment>
<evidence type="ECO:0000313" key="3">
    <source>
        <dbReference type="Proteomes" id="UP000239425"/>
    </source>
</evidence>
<dbReference type="AlphaFoldDB" id="A0A2S5RIA5"/>